<protein>
    <submittedName>
        <fullName evidence="2">Uncharacterized protein</fullName>
    </submittedName>
</protein>
<dbReference type="OrthoDB" id="5348851at2"/>
<dbReference type="Proteomes" id="UP000251135">
    <property type="component" value="Unassembled WGS sequence"/>
</dbReference>
<name>A0A363D3U5_9BACT</name>
<organism evidence="2 3">
    <name type="scientific">Arcobacter caeni</name>
    <dbReference type="NCBI Taxonomy" id="1912877"/>
    <lineage>
        <taxon>Bacteria</taxon>
        <taxon>Pseudomonadati</taxon>
        <taxon>Campylobacterota</taxon>
        <taxon>Epsilonproteobacteria</taxon>
        <taxon>Campylobacterales</taxon>
        <taxon>Arcobacteraceae</taxon>
        <taxon>Arcobacter</taxon>
    </lineage>
</organism>
<reference evidence="2 3" key="1">
    <citation type="submission" date="2017-02" db="EMBL/GenBank/DDBJ databases">
        <title>Arcobacter caeni sp. nov, a new Arcobacter species isolated from reclaimed water.</title>
        <authorList>
            <person name="Figueras M.J."/>
            <person name="Perez-Cataluna A."/>
            <person name="Salas-Masso N."/>
        </authorList>
    </citation>
    <scope>NUCLEOTIDE SEQUENCE [LARGE SCALE GENOMIC DNA]</scope>
    <source>
        <strain evidence="2 3">RW17-10</strain>
    </source>
</reference>
<proteinExistence type="predicted"/>
<dbReference type="RefSeq" id="WP_108557897.1">
    <property type="nucleotide sequence ID" value="NZ_MUXE01000002.1"/>
</dbReference>
<feature type="transmembrane region" description="Helical" evidence="1">
    <location>
        <begin position="6"/>
        <end position="27"/>
    </location>
</feature>
<sequence length="130" mass="14827">MELFLTLEAGYLAIAIFILVVTIIVTTRKFIPAGVWKKALTIMVGIMGIFIGSHYVVTIDRINEVENAFNNHEKIICENRAIRKVSQSVTIEKSNEWTLENHMLSSPNYSRDFFTARCIKHVPVTLDQTK</sequence>
<keyword evidence="1" id="KW-1133">Transmembrane helix</keyword>
<keyword evidence="1" id="KW-0812">Transmembrane</keyword>
<evidence type="ECO:0000313" key="3">
    <source>
        <dbReference type="Proteomes" id="UP000251135"/>
    </source>
</evidence>
<evidence type="ECO:0000313" key="2">
    <source>
        <dbReference type="EMBL" id="PUE65990.1"/>
    </source>
</evidence>
<dbReference type="AlphaFoldDB" id="A0A363D3U5"/>
<accession>A0A363D3U5</accession>
<keyword evidence="1" id="KW-0472">Membrane</keyword>
<comment type="caution">
    <text evidence="2">The sequence shown here is derived from an EMBL/GenBank/DDBJ whole genome shotgun (WGS) entry which is preliminary data.</text>
</comment>
<keyword evidence="3" id="KW-1185">Reference proteome</keyword>
<gene>
    <name evidence="2" type="ORF">B0174_01610</name>
</gene>
<evidence type="ECO:0000256" key="1">
    <source>
        <dbReference type="SAM" id="Phobius"/>
    </source>
</evidence>
<dbReference type="EMBL" id="MUXE01000002">
    <property type="protein sequence ID" value="PUE65990.1"/>
    <property type="molecule type" value="Genomic_DNA"/>
</dbReference>
<feature type="transmembrane region" description="Helical" evidence="1">
    <location>
        <begin position="39"/>
        <end position="57"/>
    </location>
</feature>